<comment type="cofactor">
    <cofactor evidence="2">
        <name>Mg(2+)</name>
        <dbReference type="ChEBI" id="CHEBI:18420"/>
    </cofactor>
</comment>
<evidence type="ECO:0000256" key="1">
    <source>
        <dbReference type="ARBA" id="ARBA00001936"/>
    </source>
</evidence>
<evidence type="ECO:0000256" key="5">
    <source>
        <dbReference type="ARBA" id="ARBA00022763"/>
    </source>
</evidence>
<keyword evidence="11" id="KW-0255">Endonuclease</keyword>
<feature type="transmembrane region" description="Helical" evidence="9">
    <location>
        <begin position="66"/>
        <end position="87"/>
    </location>
</feature>
<proteinExistence type="predicted"/>
<keyword evidence="12" id="KW-1185">Reference proteome</keyword>
<evidence type="ECO:0000256" key="9">
    <source>
        <dbReference type="SAM" id="Phobius"/>
    </source>
</evidence>
<keyword evidence="9" id="KW-1133">Transmembrane helix</keyword>
<dbReference type="CDD" id="cd09084">
    <property type="entry name" value="EEP-2"/>
    <property type="match status" value="1"/>
</dbReference>
<dbReference type="Proteomes" id="UP001207742">
    <property type="component" value="Unassembled WGS sequence"/>
</dbReference>
<accession>A0ABT3IVN3</accession>
<evidence type="ECO:0000313" key="12">
    <source>
        <dbReference type="Proteomes" id="UP001207742"/>
    </source>
</evidence>
<evidence type="ECO:0000313" key="11">
    <source>
        <dbReference type="EMBL" id="MCW3488003.1"/>
    </source>
</evidence>
<organism evidence="11 12">
    <name type="scientific">Chitinophaga nivalis</name>
    <dbReference type="NCBI Taxonomy" id="2991709"/>
    <lineage>
        <taxon>Bacteria</taxon>
        <taxon>Pseudomonadati</taxon>
        <taxon>Bacteroidota</taxon>
        <taxon>Chitinophagia</taxon>
        <taxon>Chitinophagales</taxon>
        <taxon>Chitinophagaceae</taxon>
        <taxon>Chitinophaga</taxon>
    </lineage>
</organism>
<evidence type="ECO:0000259" key="10">
    <source>
        <dbReference type="Pfam" id="PF03372"/>
    </source>
</evidence>
<keyword evidence="6" id="KW-0378">Hydrolase</keyword>
<dbReference type="InterPro" id="IPR051547">
    <property type="entry name" value="TDP2-like"/>
</dbReference>
<keyword evidence="9" id="KW-0472">Membrane</keyword>
<evidence type="ECO:0000256" key="8">
    <source>
        <dbReference type="ARBA" id="ARBA00023204"/>
    </source>
</evidence>
<dbReference type="InterPro" id="IPR005135">
    <property type="entry name" value="Endo/exonuclease/phosphatase"/>
</dbReference>
<keyword evidence="4" id="KW-0479">Metal-binding</keyword>
<dbReference type="Pfam" id="PF03372">
    <property type="entry name" value="Exo_endo_phos"/>
    <property type="match status" value="1"/>
</dbReference>
<dbReference type="InterPro" id="IPR036691">
    <property type="entry name" value="Endo/exonu/phosph_ase_sf"/>
</dbReference>
<feature type="transmembrane region" description="Helical" evidence="9">
    <location>
        <begin position="34"/>
        <end position="59"/>
    </location>
</feature>
<keyword evidence="3" id="KW-0540">Nuclease</keyword>
<evidence type="ECO:0000256" key="4">
    <source>
        <dbReference type="ARBA" id="ARBA00022723"/>
    </source>
</evidence>
<comment type="caution">
    <text evidence="11">The sequence shown here is derived from an EMBL/GenBank/DDBJ whole genome shotgun (WGS) entry which is preliminary data.</text>
</comment>
<feature type="transmembrane region" description="Helical" evidence="9">
    <location>
        <begin position="9"/>
        <end position="28"/>
    </location>
</feature>
<comment type="cofactor">
    <cofactor evidence="1">
        <name>Mn(2+)</name>
        <dbReference type="ChEBI" id="CHEBI:29035"/>
    </cofactor>
</comment>
<keyword evidence="7" id="KW-0460">Magnesium</keyword>
<dbReference type="PANTHER" id="PTHR15822">
    <property type="entry name" value="TRAF AND TNF RECEPTOR-ASSOCIATED PROTEIN"/>
    <property type="match status" value="1"/>
</dbReference>
<dbReference type="Gene3D" id="3.60.10.10">
    <property type="entry name" value="Endonuclease/exonuclease/phosphatase"/>
    <property type="match status" value="1"/>
</dbReference>
<keyword evidence="5" id="KW-0227">DNA damage</keyword>
<keyword evidence="8" id="KW-0234">DNA repair</keyword>
<sequence>MSTPLRRLLVWSNGLLVISLLLSAYLPYFNPGKYWITGFAGMIFPVLFPVCCLFIPVLLLLRQKRYALITAAGVLLCLHVALHTWGIHLSPKDDIIKPANSDQFTLLTYNTSSMGLVQYQTDTARRNAVYNLVKSAAADIVCMQEFYTNDKPDLTHNLDSIRLAGPYPYHYFTCDRIHWESWYYGIILFSRFPILSAKAIPCSKKKHAGSGDSFLQADVLVNTDTVRIFSVQLTSYMFKGEDYSNMQSGGSRSLLSKMRHTFHERSAQARHLASLVAASPYPVIVCGDFNDTPVSYTYRTIRPGLQDAFLETGRGWGRTLSFLSPSLRIDYLLPQDRFNIHGSKVFHIPFSEHFPFMARLSLKKH</sequence>
<dbReference type="EMBL" id="JAPDNS010000002">
    <property type="protein sequence ID" value="MCW3488003.1"/>
    <property type="molecule type" value="Genomic_DNA"/>
</dbReference>
<feature type="domain" description="Endonuclease/exonuclease/phosphatase" evidence="10">
    <location>
        <begin position="108"/>
        <end position="349"/>
    </location>
</feature>
<dbReference type="SUPFAM" id="SSF56219">
    <property type="entry name" value="DNase I-like"/>
    <property type="match status" value="1"/>
</dbReference>
<evidence type="ECO:0000256" key="3">
    <source>
        <dbReference type="ARBA" id="ARBA00022722"/>
    </source>
</evidence>
<evidence type="ECO:0000256" key="7">
    <source>
        <dbReference type="ARBA" id="ARBA00022842"/>
    </source>
</evidence>
<reference evidence="11 12" key="1">
    <citation type="submission" date="2022-10" db="EMBL/GenBank/DDBJ databases">
        <title>Chitinophaga nivalis PC15 sp. nov., isolated from Pyeongchang county, South Korea.</title>
        <authorList>
            <person name="Trinh H.N."/>
        </authorList>
    </citation>
    <scope>NUCLEOTIDE SEQUENCE [LARGE SCALE GENOMIC DNA]</scope>
    <source>
        <strain evidence="11 12">PC14</strain>
    </source>
</reference>
<name>A0ABT3IVN3_9BACT</name>
<dbReference type="PANTHER" id="PTHR15822:SF4">
    <property type="entry name" value="TYROSYL-DNA PHOSPHODIESTERASE 2"/>
    <property type="match status" value="1"/>
</dbReference>
<gene>
    <name evidence="11" type="ORF">OL497_29190</name>
</gene>
<dbReference type="RefSeq" id="WP_264734811.1">
    <property type="nucleotide sequence ID" value="NZ_JAPDNR010000001.1"/>
</dbReference>
<evidence type="ECO:0000256" key="2">
    <source>
        <dbReference type="ARBA" id="ARBA00001946"/>
    </source>
</evidence>
<keyword evidence="9" id="KW-0812">Transmembrane</keyword>
<protein>
    <submittedName>
        <fullName evidence="11">Endonuclease/exonuclease/phosphatase family protein</fullName>
    </submittedName>
</protein>
<evidence type="ECO:0000256" key="6">
    <source>
        <dbReference type="ARBA" id="ARBA00022801"/>
    </source>
</evidence>
<dbReference type="GO" id="GO:0004519">
    <property type="term" value="F:endonuclease activity"/>
    <property type="evidence" value="ECO:0007669"/>
    <property type="project" value="UniProtKB-KW"/>
</dbReference>